<evidence type="ECO:0000256" key="1">
    <source>
        <dbReference type="SAM" id="MobiDB-lite"/>
    </source>
</evidence>
<sequence length="379" mass="44456">MSDDPKAPPGLKLVFRTSGEILPNNDRTEKLMEIRLQEEARRKKEEEEKAILQEKEKKEKRKRDENKQRDKEQKEKMKAEEERKAILEKEERSRLKGKTNIISERLQKDISPSQYSLSGIEFDTKNIEIICIDLIKNQSLKCLHISRKRLTDKEGELLAKMLNKNVNLLKLELPGNLFGPKTAMEFGKALKENKTLRFLDLEDNFLTDSGTSNDEVKALADCLAVNQDLLHLNLANNGMKEDCGEKFVNCTNVNTNLICFEFGMNNFSLEQTREIQDNLRRNKKAYDDERFMEWKERKLMAEEERSMKILDTVQEKDRIMQEEAELSRIAREKAREAAWNEFIMESELERQRLIQRLEEAAKMRKGKKKGKKGKKKKKS</sequence>
<feature type="compositionally biased region" description="Basic residues" evidence="1">
    <location>
        <begin position="363"/>
        <end position="379"/>
    </location>
</feature>
<keyword evidence="3" id="KW-1185">Reference proteome</keyword>
<dbReference type="PANTHER" id="PTHR24114">
    <property type="entry name" value="LEUCINE RICH REPEAT FAMILY PROTEIN"/>
    <property type="match status" value="1"/>
</dbReference>
<name>A0AAD2CVA6_EUPCR</name>
<dbReference type="PANTHER" id="PTHR24114:SF2">
    <property type="entry name" value="F-BOX DOMAIN-CONTAINING PROTEIN-RELATED"/>
    <property type="match status" value="1"/>
</dbReference>
<dbReference type="AlphaFoldDB" id="A0AAD2CVA6"/>
<protein>
    <submittedName>
        <fullName evidence="2">Uncharacterized protein</fullName>
    </submittedName>
</protein>
<dbReference type="Proteomes" id="UP001295684">
    <property type="component" value="Unassembled WGS sequence"/>
</dbReference>
<gene>
    <name evidence="2" type="ORF">ECRASSUSDP1_LOCUS13966</name>
</gene>
<evidence type="ECO:0000313" key="2">
    <source>
        <dbReference type="EMBL" id="CAI2372635.1"/>
    </source>
</evidence>
<dbReference type="InterPro" id="IPR032675">
    <property type="entry name" value="LRR_dom_sf"/>
</dbReference>
<reference evidence="2" key="1">
    <citation type="submission" date="2023-07" db="EMBL/GenBank/DDBJ databases">
        <authorList>
            <consortium name="AG Swart"/>
            <person name="Singh M."/>
            <person name="Singh A."/>
            <person name="Seah K."/>
            <person name="Emmerich C."/>
        </authorList>
    </citation>
    <scope>NUCLEOTIDE SEQUENCE</scope>
    <source>
        <strain evidence="2">DP1</strain>
    </source>
</reference>
<dbReference type="InterPro" id="IPR052394">
    <property type="entry name" value="LRR-containing"/>
</dbReference>
<dbReference type="SMART" id="SM00368">
    <property type="entry name" value="LRR_RI"/>
    <property type="match status" value="2"/>
</dbReference>
<comment type="caution">
    <text evidence="2">The sequence shown here is derived from an EMBL/GenBank/DDBJ whole genome shotgun (WGS) entry which is preliminary data.</text>
</comment>
<dbReference type="EMBL" id="CAMPGE010013930">
    <property type="protein sequence ID" value="CAI2372635.1"/>
    <property type="molecule type" value="Genomic_DNA"/>
</dbReference>
<feature type="region of interest" description="Disordered" evidence="1">
    <location>
        <begin position="359"/>
        <end position="379"/>
    </location>
</feature>
<organism evidence="2 3">
    <name type="scientific">Euplotes crassus</name>
    <dbReference type="NCBI Taxonomy" id="5936"/>
    <lineage>
        <taxon>Eukaryota</taxon>
        <taxon>Sar</taxon>
        <taxon>Alveolata</taxon>
        <taxon>Ciliophora</taxon>
        <taxon>Intramacronucleata</taxon>
        <taxon>Spirotrichea</taxon>
        <taxon>Hypotrichia</taxon>
        <taxon>Euplotida</taxon>
        <taxon>Euplotidae</taxon>
        <taxon>Moneuplotes</taxon>
    </lineage>
</organism>
<feature type="region of interest" description="Disordered" evidence="1">
    <location>
        <begin position="39"/>
        <end position="84"/>
    </location>
</feature>
<accession>A0AAD2CVA6</accession>
<dbReference type="SUPFAM" id="SSF52047">
    <property type="entry name" value="RNI-like"/>
    <property type="match status" value="1"/>
</dbReference>
<dbReference type="Gene3D" id="3.80.10.10">
    <property type="entry name" value="Ribonuclease Inhibitor"/>
    <property type="match status" value="2"/>
</dbReference>
<proteinExistence type="predicted"/>
<evidence type="ECO:0000313" key="3">
    <source>
        <dbReference type="Proteomes" id="UP001295684"/>
    </source>
</evidence>